<evidence type="ECO:0000313" key="1">
    <source>
        <dbReference type="EMBL" id="PHP53589.1"/>
    </source>
</evidence>
<sequence length="71" mass="7596">MPFAVAQVARWLFSVPDGVPVFSAEGLREAEAAAKTADRPSILRSVHSRLVSISIRFLACAEGIQTPSSLL</sequence>
<organism evidence="1 2">
    <name type="scientific">Actinomyces ruminis</name>
    <dbReference type="NCBI Taxonomy" id="1937003"/>
    <lineage>
        <taxon>Bacteria</taxon>
        <taxon>Bacillati</taxon>
        <taxon>Actinomycetota</taxon>
        <taxon>Actinomycetes</taxon>
        <taxon>Actinomycetales</taxon>
        <taxon>Actinomycetaceae</taxon>
        <taxon>Actinomyces</taxon>
    </lineage>
</organism>
<comment type="caution">
    <text evidence="1">The sequence shown here is derived from an EMBL/GenBank/DDBJ whole genome shotgun (WGS) entry which is preliminary data.</text>
</comment>
<proteinExistence type="predicted"/>
<name>A0ABX4MHF9_9ACTO</name>
<protein>
    <submittedName>
        <fullName evidence="1">Uncharacterized protein</fullName>
    </submittedName>
</protein>
<keyword evidence="2" id="KW-1185">Reference proteome</keyword>
<dbReference type="Proteomes" id="UP000194577">
    <property type="component" value="Unassembled WGS sequence"/>
</dbReference>
<accession>A0ABX4MHF9</accession>
<gene>
    <name evidence="1" type="ORF">BW737_001770</name>
</gene>
<evidence type="ECO:0000313" key="2">
    <source>
        <dbReference type="Proteomes" id="UP000194577"/>
    </source>
</evidence>
<reference evidence="1 2" key="1">
    <citation type="submission" date="2017-10" db="EMBL/GenBank/DDBJ databases">
        <title>Draft genome sequence of cellulolytic Actinomyces sp CtC72 isolated from cattle rumen fluid.</title>
        <authorList>
            <person name="Joshi A.J."/>
            <person name="Vasudevan G."/>
            <person name="Lanjekar V.B."/>
            <person name="Hivarkar S."/>
            <person name="Engineer A."/>
            <person name="Pore S.D."/>
            <person name="Dhakephalkar P.K."/>
            <person name="Dagar S."/>
        </authorList>
    </citation>
    <scope>NUCLEOTIDE SEQUENCE [LARGE SCALE GENOMIC DNA]</scope>
    <source>
        <strain evidence="2">CtC72</strain>
    </source>
</reference>
<dbReference type="EMBL" id="MTPX02000011">
    <property type="protein sequence ID" value="PHP53589.1"/>
    <property type="molecule type" value="Genomic_DNA"/>
</dbReference>